<dbReference type="SUPFAM" id="SSF52540">
    <property type="entry name" value="P-loop containing nucleoside triphosphate hydrolases"/>
    <property type="match status" value="2"/>
</dbReference>
<evidence type="ECO:0000256" key="1">
    <source>
        <dbReference type="ARBA" id="ARBA00004170"/>
    </source>
</evidence>
<dbReference type="Gene3D" id="1.10.3060.10">
    <property type="entry name" value="Helical scaffold and wing domains of SecA"/>
    <property type="match status" value="1"/>
</dbReference>
<evidence type="ECO:0000256" key="2">
    <source>
        <dbReference type="ARBA" id="ARBA00007650"/>
    </source>
</evidence>
<dbReference type="GO" id="GO:0006605">
    <property type="term" value="P:protein targeting"/>
    <property type="evidence" value="ECO:0007669"/>
    <property type="project" value="UniProtKB-UniRule"/>
</dbReference>
<keyword evidence="7 10" id="KW-1278">Translocase</keyword>
<dbReference type="FunFam" id="3.40.50.300:FF:000429">
    <property type="entry name" value="Preprotein translocase subunit SecA"/>
    <property type="match status" value="1"/>
</dbReference>
<dbReference type="Gene3D" id="3.40.50.300">
    <property type="entry name" value="P-loop containing nucleotide triphosphate hydrolases"/>
    <property type="match status" value="2"/>
</dbReference>
<comment type="catalytic activity">
    <reaction evidence="10">
        <text>ATP + H2O + cellular proteinSide 1 = ADP + phosphate + cellular proteinSide 2.</text>
        <dbReference type="EC" id="7.4.2.8"/>
    </reaction>
</comment>
<comment type="similarity">
    <text evidence="2 10 11">Belongs to the SecA family.</text>
</comment>
<evidence type="ECO:0000256" key="6">
    <source>
        <dbReference type="ARBA" id="ARBA00022927"/>
    </source>
</evidence>
<dbReference type="Pfam" id="PF01043">
    <property type="entry name" value="SecA_PP_bind"/>
    <property type="match status" value="1"/>
</dbReference>
<keyword evidence="10" id="KW-1003">Cell membrane</keyword>
<evidence type="ECO:0000256" key="3">
    <source>
        <dbReference type="ARBA" id="ARBA00022448"/>
    </source>
</evidence>
<dbReference type="InterPro" id="IPR036670">
    <property type="entry name" value="SecA_X-link_sf"/>
</dbReference>
<dbReference type="Pfam" id="PF21090">
    <property type="entry name" value="P-loop_SecA"/>
    <property type="match status" value="1"/>
</dbReference>
<evidence type="ECO:0000259" key="12">
    <source>
        <dbReference type="PROSITE" id="PS51192"/>
    </source>
</evidence>
<keyword evidence="4 10" id="KW-0547">Nucleotide-binding</keyword>
<evidence type="ECO:0000256" key="9">
    <source>
        <dbReference type="ARBA" id="ARBA00023136"/>
    </source>
</evidence>
<dbReference type="InterPro" id="IPR000185">
    <property type="entry name" value="SecA"/>
</dbReference>
<dbReference type="PANTHER" id="PTHR30612">
    <property type="entry name" value="SECA INNER MEMBRANE COMPONENT OF SEC PROTEIN SECRETION SYSTEM"/>
    <property type="match status" value="1"/>
</dbReference>
<evidence type="ECO:0000259" key="13">
    <source>
        <dbReference type="PROSITE" id="PS51196"/>
    </source>
</evidence>
<keyword evidence="9 10" id="KW-0472">Membrane</keyword>
<dbReference type="Gene3D" id="3.90.1440.10">
    <property type="entry name" value="SecA, preprotein cross-linking domain"/>
    <property type="match status" value="1"/>
</dbReference>
<dbReference type="PROSITE" id="PS51196">
    <property type="entry name" value="SECA_MOTOR_DEAD"/>
    <property type="match status" value="1"/>
</dbReference>
<evidence type="ECO:0000256" key="8">
    <source>
        <dbReference type="ARBA" id="ARBA00023010"/>
    </source>
</evidence>
<comment type="function">
    <text evidence="10">Part of the Sec protein translocase complex. Interacts with the SecYEG preprotein conducting channel. Has a central role in coupling the hydrolysis of ATP to the transfer of proteins into and across the cell membrane, serving as an ATP-driven molecular motor driving the stepwise translocation of polypeptide chains across the membrane.</text>
</comment>
<sequence length="886" mass="101829">MLKFLIDSFTKKYIGKYKQVITRINNIAEGFKELSDEELNHQTKTLQTRFTNGESLDKLLEPAFAVVKEATYRLLGLTMFDVQLIGGIILHKGKIAEMKTGEGKTLVAMLPAYLNALSGEGVHIITVNNYLAKRDSEWVGRIHTFLGLSVGLIQPDMTYKERQINYNCDITYVTNSQLGFDYLKDNMAISKNEIVQRPFSFGIIDEVDSILIDEARTPLIISGPSESSTSQYKVTTELSRLMNKTIDYEVDEKTKSITLTEEGIIFCETYLNVNDIYSLDNPWAQYILNSLRAKELFVKNIHYIIQNNTILIVDEFTGRILKGRRWSDGLHQAIEAKENVTIQQENKTLASITYQNLFLLYKKLSGMTGTAKTEETEFNNIYNLEVITIPTNKPCIRQDFADLVYISEHNKWQAVANECLDMYNLGRPTLVGTSSIEKSEVLANILDEYSIPYKLLNARPENIKKESEIIAQAGRQSSITIATNMAGRGTDIILGGNLEKFAISCIIYYLSQQLDILTTYSSDLTDTQLILDKEVQSALQKISIKYINSHDIKDGKIAIVDLENYVIKAIKEISSSTDTNYLLQYAYKAIYKQYQKLFEEEKKIVLELGGLHVIGTERHESRRIDNQLRGRAGRQGDLGSSRFFLSLEDNLLRVFGGDKLSKIMKALNVEDDTPIESNLISNSLNSAQKKVESYFYSIRKQLLEYDEVLSDQRQAIYSERNRILFSNNCRDSIIEYTETTINEFVSKYESSKYYIKNLSSLIKVVSSIFNITYSFDLRHIDQLNQEKKQDFFHQQAHINYDLQEAYFNKIDIGLIRELEKYYLLQQIDNGWQKHLEHMTCLRDSIGLRGYAQQDPLTEYKRSAFSLFILMISYVRQTVIFLMFNTK</sequence>
<proteinExistence type="inferred from homology"/>
<evidence type="ECO:0000256" key="7">
    <source>
        <dbReference type="ARBA" id="ARBA00022967"/>
    </source>
</evidence>
<dbReference type="GO" id="GO:0008564">
    <property type="term" value="F:protein-exporting ATPase activity"/>
    <property type="evidence" value="ECO:0007669"/>
    <property type="project" value="UniProtKB-EC"/>
</dbReference>
<dbReference type="PANTHER" id="PTHR30612:SF0">
    <property type="entry name" value="CHLOROPLAST PROTEIN-TRANSPORTING ATPASE"/>
    <property type="match status" value="1"/>
</dbReference>
<reference evidence="14" key="1">
    <citation type="journal article" date="2016" name="BMC Biol.">
        <title>Parallel evolution of highly conserved plastid genome architecture in red seaweeds and seed plants.</title>
        <authorList>
            <person name="Lee J."/>
            <person name="Cho C.H."/>
            <person name="Park S.I."/>
            <person name="Choi J.W."/>
            <person name="Song H.S."/>
            <person name="West J.A."/>
            <person name="Bhattacharya D."/>
            <person name="Yoon H.S."/>
        </authorList>
    </citation>
    <scope>NUCLEOTIDE SEQUENCE</scope>
</reference>
<dbReference type="SUPFAM" id="SSF81767">
    <property type="entry name" value="Pre-protein crosslinking domain of SecA"/>
    <property type="match status" value="1"/>
</dbReference>
<geneLocation type="plastid" evidence="14"/>
<organism evidence="14">
    <name type="scientific">Hildenbrandia rubra</name>
    <dbReference type="NCBI Taxonomy" id="31481"/>
    <lineage>
        <taxon>Eukaryota</taxon>
        <taxon>Rhodophyta</taxon>
        <taxon>Florideophyceae</taxon>
        <taxon>Hildenbrandiophycidae</taxon>
        <taxon>Hildenbrandiales</taxon>
        <taxon>Hildenbrandiaceae</taxon>
        <taxon>Hildenbrandia</taxon>
    </lineage>
</organism>
<dbReference type="GO" id="GO:0005524">
    <property type="term" value="F:ATP binding"/>
    <property type="evidence" value="ECO:0007669"/>
    <property type="project" value="UniProtKB-UniRule"/>
</dbReference>
<dbReference type="PROSITE" id="PS51192">
    <property type="entry name" value="HELICASE_ATP_BIND_1"/>
    <property type="match status" value="1"/>
</dbReference>
<keyword evidence="5 10" id="KW-0067">ATP-binding</keyword>
<dbReference type="PRINTS" id="PR00906">
    <property type="entry name" value="SECA"/>
</dbReference>
<evidence type="ECO:0000256" key="5">
    <source>
        <dbReference type="ARBA" id="ARBA00022840"/>
    </source>
</evidence>
<dbReference type="SUPFAM" id="SSF81886">
    <property type="entry name" value="Helical scaffold and wing domains of SecA"/>
    <property type="match status" value="1"/>
</dbReference>
<evidence type="ECO:0000256" key="4">
    <source>
        <dbReference type="ARBA" id="ARBA00022741"/>
    </source>
</evidence>
<dbReference type="CDD" id="cd18803">
    <property type="entry name" value="SF2_C_secA"/>
    <property type="match status" value="1"/>
</dbReference>
<protein>
    <recommendedName>
        <fullName evidence="10 11">Protein translocase subunit SecA</fullName>
        <ecNumber evidence="10">7.4.2.8</ecNumber>
    </recommendedName>
</protein>
<dbReference type="PROSITE" id="PS01312">
    <property type="entry name" value="SECA"/>
    <property type="match status" value="1"/>
</dbReference>
<dbReference type="CDD" id="cd17928">
    <property type="entry name" value="DEXDc_SecA"/>
    <property type="match status" value="1"/>
</dbReference>
<name>A0A1C9CG09_9FLOR</name>
<dbReference type="InterPro" id="IPR044722">
    <property type="entry name" value="SecA_SF2_C"/>
</dbReference>
<dbReference type="SMART" id="SM00957">
    <property type="entry name" value="SecA_DEAD"/>
    <property type="match status" value="1"/>
</dbReference>
<dbReference type="InterPro" id="IPR014001">
    <property type="entry name" value="Helicase_ATP-bd"/>
</dbReference>
<dbReference type="EMBL" id="KX284724">
    <property type="protein sequence ID" value="AOM67304.1"/>
    <property type="molecule type" value="Genomic_DNA"/>
</dbReference>
<keyword evidence="8 10" id="KW-0811">Translocation</keyword>
<dbReference type="InterPro" id="IPR011115">
    <property type="entry name" value="SecA_DEAD"/>
</dbReference>
<keyword evidence="14" id="KW-0934">Plastid</keyword>
<evidence type="ECO:0000313" key="14">
    <source>
        <dbReference type="EMBL" id="AOM67304.1"/>
    </source>
</evidence>
<feature type="binding site" evidence="10">
    <location>
        <begin position="101"/>
        <end position="105"/>
    </location>
    <ligand>
        <name>ATP</name>
        <dbReference type="ChEBI" id="CHEBI:30616"/>
    </ligand>
</feature>
<dbReference type="GeneID" id="29070107"/>
<accession>A0A1C9CG09</accession>
<dbReference type="EC" id="7.4.2.8" evidence="10"/>
<dbReference type="HAMAP" id="MF_01382">
    <property type="entry name" value="SecA"/>
    <property type="match status" value="1"/>
</dbReference>
<dbReference type="InterPro" id="IPR020937">
    <property type="entry name" value="SecA_CS"/>
</dbReference>
<feature type="binding site" evidence="10">
    <location>
        <position position="491"/>
    </location>
    <ligand>
        <name>ATP</name>
        <dbReference type="ChEBI" id="CHEBI:30616"/>
    </ligand>
</feature>
<dbReference type="GO" id="GO:0005737">
    <property type="term" value="C:cytoplasm"/>
    <property type="evidence" value="ECO:0007669"/>
    <property type="project" value="UniProtKB-SubCell"/>
</dbReference>
<dbReference type="Pfam" id="PF07516">
    <property type="entry name" value="SecA_SW"/>
    <property type="match status" value="1"/>
</dbReference>
<comment type="subcellular location">
    <subcellularLocation>
        <location evidence="10">Cell membrane</location>
        <topology evidence="10">Peripheral membrane protein</topology>
        <orientation evidence="10">Cytoplasmic side</orientation>
    </subcellularLocation>
    <subcellularLocation>
        <location evidence="10">Cytoplasm</location>
    </subcellularLocation>
    <subcellularLocation>
        <location evidence="1">Membrane</location>
        <topology evidence="1">Peripheral membrane protein</topology>
    </subcellularLocation>
    <text evidence="10">Distribution is 50-50.</text>
</comment>
<feature type="binding site" evidence="10">
    <location>
        <position position="83"/>
    </location>
    <ligand>
        <name>ATP</name>
        <dbReference type="ChEBI" id="CHEBI:30616"/>
    </ligand>
</feature>
<keyword evidence="6 10" id="KW-0653">Protein transport</keyword>
<dbReference type="InterPro" id="IPR011116">
    <property type="entry name" value="SecA_Wing/Scaffold"/>
</dbReference>
<dbReference type="RefSeq" id="YP_009294062.1">
    <property type="nucleotide sequence ID" value="NC_031146.1"/>
</dbReference>
<dbReference type="FunFam" id="3.90.1440.10:FF:000003">
    <property type="entry name" value="Preprotein translocase SecA subunit"/>
    <property type="match status" value="1"/>
</dbReference>
<dbReference type="InterPro" id="IPR027417">
    <property type="entry name" value="P-loop_NTPase"/>
</dbReference>
<gene>
    <name evidence="10 14" type="primary">secA</name>
    <name evidence="14" type="ORF">Hrub_060</name>
</gene>
<dbReference type="AlphaFoldDB" id="A0A1C9CG09"/>
<evidence type="ECO:0000256" key="11">
    <source>
        <dbReference type="RuleBase" id="RU003874"/>
    </source>
</evidence>
<dbReference type="InterPro" id="IPR014018">
    <property type="entry name" value="SecA_motor_DEAD"/>
</dbReference>
<feature type="domain" description="SecA family profile" evidence="13">
    <location>
        <begin position="1"/>
        <end position="676"/>
    </location>
</feature>
<dbReference type="Pfam" id="PF07517">
    <property type="entry name" value="SecA_DEAD"/>
    <property type="match status" value="1"/>
</dbReference>
<dbReference type="GO" id="GO:0017038">
    <property type="term" value="P:protein import"/>
    <property type="evidence" value="ECO:0007669"/>
    <property type="project" value="InterPro"/>
</dbReference>
<dbReference type="SMART" id="SM00958">
    <property type="entry name" value="SecA_PP_bind"/>
    <property type="match status" value="1"/>
</dbReference>
<feature type="domain" description="Helicase ATP-binding" evidence="12">
    <location>
        <begin position="85"/>
        <end position="243"/>
    </location>
</feature>
<comment type="subunit">
    <text evidence="10">Monomer and homodimer. Part of the essential Sec protein translocation apparatus which comprises SecA, SecYEG and auxiliary proteins SecDF. Other proteins may also be involved.</text>
</comment>
<dbReference type="GO" id="GO:0065002">
    <property type="term" value="P:intracellular protein transmembrane transport"/>
    <property type="evidence" value="ECO:0007669"/>
    <property type="project" value="UniProtKB-UniRule"/>
</dbReference>
<keyword evidence="3 10" id="KW-0813">Transport</keyword>
<dbReference type="NCBIfam" id="TIGR00963">
    <property type="entry name" value="secA"/>
    <property type="match status" value="1"/>
</dbReference>
<evidence type="ECO:0000256" key="10">
    <source>
        <dbReference type="HAMAP-Rule" id="MF_01382"/>
    </source>
</evidence>
<dbReference type="InterPro" id="IPR011130">
    <property type="entry name" value="SecA_preprotein_X-link_dom"/>
</dbReference>
<dbReference type="InterPro" id="IPR036266">
    <property type="entry name" value="SecA_Wing/Scaffold_sf"/>
</dbReference>
<dbReference type="NCBIfam" id="NF009538">
    <property type="entry name" value="PRK12904.1"/>
    <property type="match status" value="1"/>
</dbReference>
<dbReference type="GO" id="GO:0005886">
    <property type="term" value="C:plasma membrane"/>
    <property type="evidence" value="ECO:0007669"/>
    <property type="project" value="UniProtKB-SubCell"/>
</dbReference>
<keyword evidence="10" id="KW-0963">Cytoplasm</keyword>